<dbReference type="EMBL" id="LAHO01000014">
    <property type="protein sequence ID" value="KKO44748.1"/>
    <property type="molecule type" value="Genomic_DNA"/>
</dbReference>
<feature type="domain" description="TonB-dependent transporter Oar-like beta-barrel" evidence="5">
    <location>
        <begin position="348"/>
        <end position="1002"/>
    </location>
</feature>
<sequence length="1047" mass="115080">MKIRHIALAVTLALGVSNMVYADTSSAIRGNVVTATGEVAANARVEILHVPSGTRSVATTNQSGAFASTGLRVGGPYTITFTSPAGVKTYNNIFISLGESFRLNAELESVQQVERIAVTGTAILAGNTGSSSYFNAADVANSPSFDRDIKDIVRNNPLAVLTAKDGELVVAGTNPRFNSISIDGIAQNDDFGLNANGYPTTRSPISLEAIDQITIDVSPFNAKDSGFQGAKINAVTKSGTNDFSGSLFYETQSDKWAGTPKEGRFERPLQFDETTWGATAGGAVIKDKLFYFVSYEFYEADTPLEWGPAGAGAANSTVATLADYEAVRRIAQSVYGVDAGSWDLSPITDDKKLLVKLDWNISQDHRAAMTYQYNKGNRTANTTGRADRLRLSSQWYNRIEELNNYAFKLYSDWTPDFSTRLSLTYIDNPTTQASFGDYGDVTVNIGVGSNAVGLGSDFSRHSNDLRKKSTILAFDADYLIGDHNLSFGYQFKRLDIFNLFLQNTKGAYTFDSLEDFENRQASRLIYQNATSLNPDDAAAEFVRDEHAIYVHDQWFITDDIQIDMGLRYEMLASSDRPKFNQQAKERTGFDNTENLDGVGILLPRFGIKWDVDTDLTVRGGIGRFSGGQPTVWVSNSYSNPGVGIARFDVRNTANNPLAAALSGVSIDDVPQAFKDAVANSTVFAGTNFTDPNFKLPSDWRVQIAADYLINIPYIADNVMWTTEYQYKKSENTAFWIDPSLTGKEAGTTADGQRIIYNATQPRDIMLTNADAEGRSKVFTTMLSKAWDNGIRVTTSYANQDITDAHTSTSSTASSNYGFNTTINRNEAVVGRSAFETEHRFVVNFGYEHEFFAGYKTNVNMFYERRSGKPITYFLNGNNGNFNNSTGFGNPYDLLSPGTTSNSMLAYIPTANDPNVVFVSDAARTSFFETINALGLDKYAGGYAPRGASTTPWVTTLDLNFRQEIPGLMDGHKGSVYFTIANFLNLLDSSQGKVYGSDFGTIQLVDFTINPATGQYVYGNTTSNTNNYDKFYNQFSTWRMKLGVSYRF</sequence>
<evidence type="ECO:0000259" key="5">
    <source>
        <dbReference type="Pfam" id="PF25183"/>
    </source>
</evidence>
<feature type="domain" description="TonB-dependent transporter Oar-like beta-barrel" evidence="5">
    <location>
        <begin position="235"/>
        <end position="302"/>
    </location>
</feature>
<dbReference type="SUPFAM" id="SSF49452">
    <property type="entry name" value="Starch-binding domain-like"/>
    <property type="match status" value="1"/>
</dbReference>
<dbReference type="InterPro" id="IPR013784">
    <property type="entry name" value="Carb-bd-like_fold"/>
</dbReference>
<gene>
    <name evidence="6" type="ORF">WG68_14520</name>
</gene>
<evidence type="ECO:0000313" key="7">
    <source>
        <dbReference type="Proteomes" id="UP000034228"/>
    </source>
</evidence>
<comment type="caution">
    <text evidence="6">The sequence shown here is derived from an EMBL/GenBank/DDBJ whole genome shotgun (WGS) entry which is preliminary data.</text>
</comment>
<dbReference type="InterPro" id="IPR036942">
    <property type="entry name" value="Beta-barrel_TonB_sf"/>
</dbReference>
<dbReference type="Pfam" id="PF13620">
    <property type="entry name" value="CarboxypepD_reg"/>
    <property type="match status" value="1"/>
</dbReference>
<dbReference type="Gene3D" id="2.60.40.1120">
    <property type="entry name" value="Carboxypeptidase-like, regulatory domain"/>
    <property type="match status" value="1"/>
</dbReference>
<dbReference type="PATRIC" id="fig|336831.14.peg.1534"/>
<reference evidence="6 7" key="1">
    <citation type="submission" date="2015-03" db="EMBL/GenBank/DDBJ databases">
        <title>Draft genome sequences of two protease-producing strains of Arsukibacterium isolated from two cold and alkaline environments.</title>
        <authorList>
            <person name="Lylloff J.E."/>
            <person name="Skov L.B."/>
            <person name="Jepsen M."/>
            <person name="Hallin P.F."/>
            <person name="Sorensen S.J."/>
            <person name="Stougaard P."/>
            <person name="Glaring M.A."/>
        </authorList>
    </citation>
    <scope>NUCLEOTIDE SEQUENCE [LARGE SCALE GENOMIC DNA]</scope>
    <source>
        <strain evidence="6 7">GCM72</strain>
    </source>
</reference>
<comment type="subcellular location">
    <subcellularLocation>
        <location evidence="1">Cell outer membrane</location>
    </subcellularLocation>
</comment>
<organism evidence="6 7">
    <name type="scientific">Arsukibacterium ikkense</name>
    <dbReference type="NCBI Taxonomy" id="336831"/>
    <lineage>
        <taxon>Bacteria</taxon>
        <taxon>Pseudomonadati</taxon>
        <taxon>Pseudomonadota</taxon>
        <taxon>Gammaproteobacteria</taxon>
        <taxon>Chromatiales</taxon>
        <taxon>Chromatiaceae</taxon>
        <taxon>Arsukibacterium</taxon>
    </lineage>
</organism>
<evidence type="ECO:0000256" key="4">
    <source>
        <dbReference type="SAM" id="SignalP"/>
    </source>
</evidence>
<proteinExistence type="predicted"/>
<evidence type="ECO:0000313" key="6">
    <source>
        <dbReference type="EMBL" id="KKO44748.1"/>
    </source>
</evidence>
<dbReference type="GO" id="GO:0009279">
    <property type="term" value="C:cell outer membrane"/>
    <property type="evidence" value="ECO:0007669"/>
    <property type="project" value="UniProtKB-SubCell"/>
</dbReference>
<keyword evidence="3" id="KW-0998">Cell outer membrane</keyword>
<keyword evidence="4" id="KW-0732">Signal</keyword>
<dbReference type="AlphaFoldDB" id="A0A0M2V6G1"/>
<dbReference type="STRING" id="336831.WG68_14520"/>
<dbReference type="OrthoDB" id="9768147at2"/>
<dbReference type="InterPro" id="IPR057601">
    <property type="entry name" value="Oar-like_b-barrel"/>
</dbReference>
<dbReference type="Pfam" id="PF25183">
    <property type="entry name" value="OMP_b-brl_4"/>
    <property type="match status" value="2"/>
</dbReference>
<protein>
    <submittedName>
        <fullName evidence="6">Cell envelope biogenesis protein OmpA</fullName>
    </submittedName>
</protein>
<evidence type="ECO:0000256" key="1">
    <source>
        <dbReference type="ARBA" id="ARBA00004442"/>
    </source>
</evidence>
<keyword evidence="7" id="KW-1185">Reference proteome</keyword>
<feature type="chain" id="PRO_5005644575" evidence="4">
    <location>
        <begin position="23"/>
        <end position="1047"/>
    </location>
</feature>
<keyword evidence="2" id="KW-0472">Membrane</keyword>
<dbReference type="GO" id="GO:0030246">
    <property type="term" value="F:carbohydrate binding"/>
    <property type="evidence" value="ECO:0007669"/>
    <property type="project" value="InterPro"/>
</dbReference>
<feature type="signal peptide" evidence="4">
    <location>
        <begin position="1"/>
        <end position="22"/>
    </location>
</feature>
<dbReference type="Gene3D" id="2.40.170.20">
    <property type="entry name" value="TonB-dependent receptor, beta-barrel domain"/>
    <property type="match status" value="1"/>
</dbReference>
<accession>A0A0M2V6G1</accession>
<evidence type="ECO:0000256" key="2">
    <source>
        <dbReference type="ARBA" id="ARBA00023136"/>
    </source>
</evidence>
<dbReference type="RefSeq" id="WP_046558419.1">
    <property type="nucleotide sequence ID" value="NZ_LAHO01000014.1"/>
</dbReference>
<dbReference type="Proteomes" id="UP000034228">
    <property type="component" value="Unassembled WGS sequence"/>
</dbReference>
<evidence type="ECO:0000256" key="3">
    <source>
        <dbReference type="ARBA" id="ARBA00023237"/>
    </source>
</evidence>
<dbReference type="SUPFAM" id="SSF56935">
    <property type="entry name" value="Porins"/>
    <property type="match status" value="1"/>
</dbReference>
<name>A0A0M2V6G1_9GAMM</name>